<dbReference type="FunFam" id="1.10.10.440:FF:000041">
    <property type="entry name" value="TransCription Elongation Regulator homolog"/>
    <property type="match status" value="1"/>
</dbReference>
<feature type="region of interest" description="Disordered" evidence="3">
    <location>
        <begin position="871"/>
        <end position="892"/>
    </location>
</feature>
<evidence type="ECO:0000256" key="1">
    <source>
        <dbReference type="ARBA" id="ARBA00022737"/>
    </source>
</evidence>
<dbReference type="GO" id="GO:0070063">
    <property type="term" value="F:RNA polymerase binding"/>
    <property type="evidence" value="ECO:0007669"/>
    <property type="project" value="InterPro"/>
</dbReference>
<evidence type="ECO:0000256" key="3">
    <source>
        <dbReference type="SAM" id="MobiDB-lite"/>
    </source>
</evidence>
<evidence type="ECO:0000259" key="5">
    <source>
        <dbReference type="PROSITE" id="PS51676"/>
    </source>
</evidence>
<dbReference type="AlphaFoldDB" id="A0A9P1ID13"/>
<evidence type="ECO:0000313" key="7">
    <source>
        <dbReference type="Proteomes" id="UP001152747"/>
    </source>
</evidence>
<feature type="coiled-coil region" evidence="2">
    <location>
        <begin position="500"/>
        <end position="527"/>
    </location>
</feature>
<dbReference type="PANTHER" id="PTHR15377">
    <property type="entry name" value="TRANSCRIPTION ELONGATION REGULATOR 1"/>
    <property type="match status" value="1"/>
</dbReference>
<dbReference type="Proteomes" id="UP001152747">
    <property type="component" value="Unassembled WGS sequence"/>
</dbReference>
<comment type="caution">
    <text evidence="6">The sequence shown here is derived from an EMBL/GenBank/DDBJ whole genome shotgun (WGS) entry which is preliminary data.</text>
</comment>
<feature type="compositionally biased region" description="Basic and acidic residues" evidence="3">
    <location>
        <begin position="374"/>
        <end position="385"/>
    </location>
</feature>
<proteinExistence type="predicted"/>
<feature type="domain" description="WW" evidence="4">
    <location>
        <begin position="152"/>
        <end position="179"/>
    </location>
</feature>
<feature type="domain" description="FF" evidence="5">
    <location>
        <begin position="806"/>
        <end position="872"/>
    </location>
</feature>
<dbReference type="InterPro" id="IPR057565">
    <property type="entry name" value="WW_TCRG1_3rd"/>
</dbReference>
<keyword evidence="2" id="KW-0175">Coiled coil</keyword>
<dbReference type="Gene3D" id="1.10.10.440">
    <property type="entry name" value="FF domain"/>
    <property type="match status" value="6"/>
</dbReference>
<dbReference type="Pfam" id="PF23517">
    <property type="entry name" value="WW_TCERG1"/>
    <property type="match status" value="1"/>
</dbReference>
<feature type="compositionally biased region" description="Basic and acidic residues" evidence="3">
    <location>
        <begin position="405"/>
        <end position="422"/>
    </location>
</feature>
<feature type="compositionally biased region" description="Basic and acidic residues" evidence="3">
    <location>
        <begin position="196"/>
        <end position="208"/>
    </location>
</feature>
<dbReference type="SMART" id="SM00456">
    <property type="entry name" value="WW"/>
    <property type="match status" value="3"/>
</dbReference>
<evidence type="ECO:0000259" key="4">
    <source>
        <dbReference type="PROSITE" id="PS50020"/>
    </source>
</evidence>
<dbReference type="FunFam" id="2.20.70.10:FF:000049">
    <property type="entry name" value="Transcription elongation regulator 1-like"/>
    <property type="match status" value="1"/>
</dbReference>
<dbReference type="PROSITE" id="PS51676">
    <property type="entry name" value="FF"/>
    <property type="match status" value="3"/>
</dbReference>
<dbReference type="Pfam" id="PF00397">
    <property type="entry name" value="WW"/>
    <property type="match status" value="1"/>
</dbReference>
<feature type="domain" description="FF" evidence="5">
    <location>
        <begin position="513"/>
        <end position="568"/>
    </location>
</feature>
<dbReference type="Gene3D" id="2.20.70.10">
    <property type="match status" value="3"/>
</dbReference>
<name>A0A9P1ID13_9PELO</name>
<dbReference type="InterPro" id="IPR045148">
    <property type="entry name" value="TCRG1-like"/>
</dbReference>
<feature type="region of interest" description="Disordered" evidence="3">
    <location>
        <begin position="196"/>
        <end position="215"/>
    </location>
</feature>
<dbReference type="GO" id="GO:0003712">
    <property type="term" value="F:transcription coregulator activity"/>
    <property type="evidence" value="ECO:0007669"/>
    <property type="project" value="TreeGrafter"/>
</dbReference>
<feature type="domain" description="WW" evidence="4">
    <location>
        <begin position="328"/>
        <end position="357"/>
    </location>
</feature>
<keyword evidence="1" id="KW-0677">Repeat</keyword>
<feature type="domain" description="FF" evidence="5">
    <location>
        <begin position="581"/>
        <end position="636"/>
    </location>
</feature>
<dbReference type="Pfam" id="PF01846">
    <property type="entry name" value="FF"/>
    <property type="match status" value="6"/>
</dbReference>
<evidence type="ECO:0000256" key="2">
    <source>
        <dbReference type="SAM" id="Coils"/>
    </source>
</evidence>
<dbReference type="OrthoDB" id="63972at2759"/>
<protein>
    <submittedName>
        <fullName evidence="6">Uncharacterized protein</fullName>
    </submittedName>
</protein>
<evidence type="ECO:0000313" key="6">
    <source>
        <dbReference type="EMBL" id="CAI5442455.1"/>
    </source>
</evidence>
<feature type="coiled-coil region" evidence="2">
    <location>
        <begin position="567"/>
        <end position="601"/>
    </location>
</feature>
<dbReference type="PROSITE" id="PS01159">
    <property type="entry name" value="WW_DOMAIN_1"/>
    <property type="match status" value="1"/>
</dbReference>
<accession>A0A9P1ID13</accession>
<dbReference type="SMART" id="SM00441">
    <property type="entry name" value="FF"/>
    <property type="match status" value="6"/>
</dbReference>
<dbReference type="PROSITE" id="PS50020">
    <property type="entry name" value="WW_DOMAIN_2"/>
    <property type="match status" value="3"/>
</dbReference>
<dbReference type="SUPFAM" id="SSF51045">
    <property type="entry name" value="WW domain"/>
    <property type="match status" value="3"/>
</dbReference>
<dbReference type="InterPro" id="IPR036517">
    <property type="entry name" value="FF_domain_sf"/>
</dbReference>
<dbReference type="SUPFAM" id="SSF81698">
    <property type="entry name" value="FF domain"/>
    <property type="match status" value="6"/>
</dbReference>
<dbReference type="InterPro" id="IPR036020">
    <property type="entry name" value="WW_dom_sf"/>
</dbReference>
<feature type="region of interest" description="Disordered" evidence="3">
    <location>
        <begin position="344"/>
        <end position="430"/>
    </location>
</feature>
<organism evidence="6 7">
    <name type="scientific">Caenorhabditis angaria</name>
    <dbReference type="NCBI Taxonomy" id="860376"/>
    <lineage>
        <taxon>Eukaryota</taxon>
        <taxon>Metazoa</taxon>
        <taxon>Ecdysozoa</taxon>
        <taxon>Nematoda</taxon>
        <taxon>Chromadorea</taxon>
        <taxon>Rhabditida</taxon>
        <taxon>Rhabditina</taxon>
        <taxon>Rhabditomorpha</taxon>
        <taxon>Rhabditoidea</taxon>
        <taxon>Rhabditidae</taxon>
        <taxon>Peloderinae</taxon>
        <taxon>Caenorhabditis</taxon>
    </lineage>
</organism>
<dbReference type="InterPro" id="IPR001202">
    <property type="entry name" value="WW_dom"/>
</dbReference>
<dbReference type="GO" id="GO:0005634">
    <property type="term" value="C:nucleus"/>
    <property type="evidence" value="ECO:0007669"/>
    <property type="project" value="TreeGrafter"/>
</dbReference>
<gene>
    <name evidence="6" type="ORF">CAMP_LOCUS5092</name>
</gene>
<dbReference type="InterPro" id="IPR002713">
    <property type="entry name" value="FF_domain"/>
</dbReference>
<dbReference type="CDD" id="cd00201">
    <property type="entry name" value="WW"/>
    <property type="match status" value="3"/>
</dbReference>
<feature type="domain" description="WW" evidence="4">
    <location>
        <begin position="207"/>
        <end position="240"/>
    </location>
</feature>
<dbReference type="EMBL" id="CANHGI010000002">
    <property type="protein sequence ID" value="CAI5442455.1"/>
    <property type="molecule type" value="Genomic_DNA"/>
</dbReference>
<reference evidence="6" key="1">
    <citation type="submission" date="2022-11" db="EMBL/GenBank/DDBJ databases">
        <authorList>
            <person name="Kikuchi T."/>
        </authorList>
    </citation>
    <scope>NUCLEOTIDE SEQUENCE</scope>
    <source>
        <strain evidence="6">PS1010</strain>
    </source>
</reference>
<dbReference type="PANTHER" id="PTHR15377:SF3">
    <property type="entry name" value="WW DOMAIN-CONTAINING PROTEIN"/>
    <property type="match status" value="1"/>
</dbReference>
<sequence>MSHENQENYDDYRDEAKYDNYEQGDYSASYDEVYQSDHRGRGAPAMMMRGGRGRGFGGVAPGVPAHAFRGRGGPIGFPPRGRGFNGAMPRGARGMPRGGGYPPNYGGGFGAFGYNNAYAQHPAHQAPPQSNPQEQEEKLKRLAGCGEGEELWVETETSEGKKYFYHPVNRNTVWEKPENSKIISQAELAQLVSRSTEENRVQEERGPQEADAWAEFTAPDGRKYYYNSITQENTWEKPQSMIDRENSDVRPEVIDPEQQKIIAEAQAKAQAALAAFMAQQKSSSNGGGGMPMSKAQASGAAAAAVVNAEAAKKKDLSRPVSSLSVSGTPWCVVWTGDNKVFFYNPTTKTSVWERPPDTYGREDVDRMIANPPEPKNESPAQKESDGESTEDEDGPPKAKKSRAEKKKEALLAAQKKEKEKPRQILQKPVDPAIQAEIEAAAEREKIPLEERLRDFKEMLAERGVATGSTFEKELSKIVFDKRYLLLGATERRASFEAYCREKIENERAEKKKKTKEAKDKFMELLKEAELHGKSSFSSFSSKFGKDSRFKIVERMRDREDLFNDFVGELHKKEKEEKKAKKEKLKQDFIKLLEEQQNLTRRSKWSVVKKLLEEDERFIALESSSTKESLFRDFIENLGDETASDIEEEQEREKRLATETAIANRQKEVEAELGDQLRERNKETEKIKIAEHEERFKALLIDLVKNTDYSWHEARRLLRKDDRYSECDLLDKHQKENLFDDYIKVLEKKRREAFFTVLDNHEKINASMRWKEAKRIIQDEEEVFCKVANNSERKVERDFREWQERTREHICDEFREMLKETKIITHKSKKLMEESEQHLKDILSVLENDKRWVRMTSTSSSERDRLLEDYIDDLHRKGTPPPPTQQERERRKQ</sequence>
<feature type="compositionally biased region" description="Basic and acidic residues" evidence="3">
    <location>
        <begin position="354"/>
        <end position="366"/>
    </location>
</feature>
<keyword evidence="7" id="KW-1185">Reference proteome</keyword>